<proteinExistence type="predicted"/>
<evidence type="ECO:0000313" key="2">
    <source>
        <dbReference type="EMBL" id="KAK8876218.1"/>
    </source>
</evidence>
<evidence type="ECO:0000313" key="3">
    <source>
        <dbReference type="Proteomes" id="UP001470230"/>
    </source>
</evidence>
<sequence length="488" mass="55730">MDEEEFAQFLEFFPCSESEGSDTDQSTEQGTVPSFFSQNLRFDPFNDDTDVPLNCGNIIDDPLLINDETSINSHFPLQVPNVSPFFSETYAPELNKNSLPGFRPGPNSIINNSLISSNQPCNLNTQQHENASACSYATTNCSVNSTPENYQLQSVNNLISCLPPTYQQQMQADPNINQLPVYQFLPSSFQQNILPNQQNILPNQQGTLPNQQNILLNQQSILIDQQSILPNQQSLLQNQQSILLNQQSILPNQQSLLQNQQSILPNQQSILPNQQSILPNQQSILPNQQNILSNQQSILPNQQSILPNQQSILLNQQSILPNQQSLLQNQQSILPNQQNILLYQQANMLVGSFNQNYFPYQAIAQTSPNFSPSQTINTKKKQSKKEIKENSRPNYGRGFEHEKIKDLPGFNYDIKTSNFYKATGEQQYSFYKELGLKYNAEFDDDIKEKTMEKFGRKETRKLSFAIYFFEQIFDDIRPWLEKVTNLKP</sequence>
<organism evidence="2 3">
    <name type="scientific">Tritrichomonas musculus</name>
    <dbReference type="NCBI Taxonomy" id="1915356"/>
    <lineage>
        <taxon>Eukaryota</taxon>
        <taxon>Metamonada</taxon>
        <taxon>Parabasalia</taxon>
        <taxon>Tritrichomonadida</taxon>
        <taxon>Tritrichomonadidae</taxon>
        <taxon>Tritrichomonas</taxon>
    </lineage>
</organism>
<feature type="region of interest" description="Disordered" evidence="1">
    <location>
        <begin position="369"/>
        <end position="398"/>
    </location>
</feature>
<gene>
    <name evidence="2" type="ORF">M9Y10_006409</name>
</gene>
<accession>A0ABR2JFQ8</accession>
<dbReference type="Proteomes" id="UP001470230">
    <property type="component" value="Unassembled WGS sequence"/>
</dbReference>
<name>A0ABR2JFQ8_9EUKA</name>
<comment type="caution">
    <text evidence="2">The sequence shown here is derived from an EMBL/GenBank/DDBJ whole genome shotgun (WGS) entry which is preliminary data.</text>
</comment>
<evidence type="ECO:0000256" key="1">
    <source>
        <dbReference type="SAM" id="MobiDB-lite"/>
    </source>
</evidence>
<protein>
    <submittedName>
        <fullName evidence="2">Uncharacterized protein</fullName>
    </submittedName>
</protein>
<keyword evidence="3" id="KW-1185">Reference proteome</keyword>
<reference evidence="2 3" key="1">
    <citation type="submission" date="2024-04" db="EMBL/GenBank/DDBJ databases">
        <title>Tritrichomonas musculus Genome.</title>
        <authorList>
            <person name="Alves-Ferreira E."/>
            <person name="Grigg M."/>
            <person name="Lorenzi H."/>
            <person name="Galac M."/>
        </authorList>
    </citation>
    <scope>NUCLEOTIDE SEQUENCE [LARGE SCALE GENOMIC DNA]</scope>
    <source>
        <strain evidence="2 3">EAF2021</strain>
    </source>
</reference>
<dbReference type="EMBL" id="JAPFFF010000012">
    <property type="protein sequence ID" value="KAK8876218.1"/>
    <property type="molecule type" value="Genomic_DNA"/>
</dbReference>